<dbReference type="VEuPathDB" id="VectorBase:AALB015001"/>
<reference evidence="1 2" key="1">
    <citation type="journal article" date="2017" name="G3 (Bethesda)">
        <title>The Physical Genome Mapping of Anopheles albimanus Corrected Scaffold Misassemblies and Identified Interarm Rearrangements in Genus Anopheles.</title>
        <authorList>
            <person name="Artemov G.N."/>
            <person name="Peery A.N."/>
            <person name="Jiang X."/>
            <person name="Tu Z."/>
            <person name="Stegniy V.N."/>
            <person name="Sharakhova M.V."/>
            <person name="Sharakhov I.V."/>
        </authorList>
    </citation>
    <scope>NUCLEOTIDE SEQUENCE [LARGE SCALE GENOMIC DNA]</scope>
    <source>
        <strain evidence="1 2">ALBI9_A</strain>
    </source>
</reference>
<proteinExistence type="predicted"/>
<dbReference type="AlphaFoldDB" id="A0A182FZI6"/>
<evidence type="ECO:0000313" key="2">
    <source>
        <dbReference type="Proteomes" id="UP000069272"/>
    </source>
</evidence>
<organism evidence="1 2">
    <name type="scientific">Anopheles albimanus</name>
    <name type="common">New world malaria mosquito</name>
    <dbReference type="NCBI Taxonomy" id="7167"/>
    <lineage>
        <taxon>Eukaryota</taxon>
        <taxon>Metazoa</taxon>
        <taxon>Ecdysozoa</taxon>
        <taxon>Arthropoda</taxon>
        <taxon>Hexapoda</taxon>
        <taxon>Insecta</taxon>
        <taxon>Pterygota</taxon>
        <taxon>Neoptera</taxon>
        <taxon>Endopterygota</taxon>
        <taxon>Diptera</taxon>
        <taxon>Nematocera</taxon>
        <taxon>Culicoidea</taxon>
        <taxon>Culicidae</taxon>
        <taxon>Anophelinae</taxon>
        <taxon>Anopheles</taxon>
    </lineage>
</organism>
<evidence type="ECO:0000313" key="1">
    <source>
        <dbReference type="EnsemblMetazoa" id="AALB015001-PA"/>
    </source>
</evidence>
<protein>
    <submittedName>
        <fullName evidence="1">Uncharacterized protein</fullName>
    </submittedName>
</protein>
<dbReference type="EnsemblMetazoa" id="AALB015001-RA">
    <property type="protein sequence ID" value="AALB015001-PA"/>
    <property type="gene ID" value="AALB015001"/>
</dbReference>
<keyword evidence="2" id="KW-1185">Reference proteome</keyword>
<sequence>MLRGARLKASNGKVLQKPTASALTRYRAHESS</sequence>
<accession>A0A182FZI6</accession>
<reference evidence="1" key="2">
    <citation type="submission" date="2022-08" db="UniProtKB">
        <authorList>
            <consortium name="EnsemblMetazoa"/>
        </authorList>
    </citation>
    <scope>IDENTIFICATION</scope>
    <source>
        <strain evidence="1">STECLA/ALBI9_A</strain>
    </source>
</reference>
<dbReference type="Proteomes" id="UP000069272">
    <property type="component" value="Chromosome 3R"/>
</dbReference>
<name>A0A182FZI6_ANOAL</name>